<dbReference type="RefSeq" id="WP_058388577.1">
    <property type="nucleotide sequence ID" value="NZ_CBCRWC010000009.1"/>
</dbReference>
<keyword evidence="2" id="KW-1277">Toxin-antitoxin system</keyword>
<dbReference type="PANTHER" id="PTHR38781">
    <property type="entry name" value="ANTITOXIN DINJ-RELATED"/>
    <property type="match status" value="1"/>
</dbReference>
<dbReference type="PIRSF" id="PIRSF003108">
    <property type="entry name" value="DinJ"/>
    <property type="match status" value="1"/>
</dbReference>
<dbReference type="GO" id="GO:0044010">
    <property type="term" value="P:single-species biofilm formation"/>
    <property type="evidence" value="ECO:0007669"/>
    <property type="project" value="InterPro"/>
</dbReference>
<keyword evidence="4" id="KW-1185">Reference proteome</keyword>
<dbReference type="Gene3D" id="1.10.1220.10">
    <property type="entry name" value="Met repressor-like"/>
    <property type="match status" value="1"/>
</dbReference>
<evidence type="ECO:0000256" key="1">
    <source>
        <dbReference type="ARBA" id="ARBA00010562"/>
    </source>
</evidence>
<name>A0AAX0X0J2_9GAMM</name>
<dbReference type="Pfam" id="PF04221">
    <property type="entry name" value="RelB"/>
    <property type="match status" value="1"/>
</dbReference>
<proteinExistence type="inferred from homology"/>
<sequence>MGRAASIHARIDPTLKHDAEKILHQLGLNTSQAINAFYAQIVHVRGIPFELKLPNEETIAAMKELDSGKVKTYDSMKDLWNEIDNG</sequence>
<comment type="similarity">
    <text evidence="1">Belongs to the RelB/DinJ antitoxin family.</text>
</comment>
<protein>
    <submittedName>
        <fullName evidence="3">Type II toxin-antitoxin system antitoxin, RelB/DinJ family</fullName>
    </submittedName>
</protein>
<accession>A0AAX0X0J2</accession>
<dbReference type="Proteomes" id="UP000192511">
    <property type="component" value="Unassembled WGS sequence"/>
</dbReference>
<dbReference type="NCBIfam" id="TIGR02384">
    <property type="entry name" value="RelB_DinJ"/>
    <property type="match status" value="1"/>
</dbReference>
<dbReference type="GO" id="GO:0015643">
    <property type="term" value="F:toxic substance binding"/>
    <property type="evidence" value="ECO:0007669"/>
    <property type="project" value="InterPro"/>
</dbReference>
<dbReference type="InterPro" id="IPR007337">
    <property type="entry name" value="RelB/DinJ"/>
</dbReference>
<dbReference type="GO" id="GO:0000987">
    <property type="term" value="F:cis-regulatory region sequence-specific DNA binding"/>
    <property type="evidence" value="ECO:0007669"/>
    <property type="project" value="InterPro"/>
</dbReference>
<dbReference type="InterPro" id="IPR026262">
    <property type="entry name" value="DinJ"/>
</dbReference>
<organism evidence="3 4">
    <name type="scientific">Legionella anisa</name>
    <dbReference type="NCBI Taxonomy" id="28082"/>
    <lineage>
        <taxon>Bacteria</taxon>
        <taxon>Pseudomonadati</taxon>
        <taxon>Pseudomonadota</taxon>
        <taxon>Gammaproteobacteria</taxon>
        <taxon>Legionellales</taxon>
        <taxon>Legionellaceae</taxon>
        <taxon>Legionella</taxon>
    </lineage>
</organism>
<dbReference type="GO" id="GO:0006355">
    <property type="term" value="P:regulation of DNA-templated transcription"/>
    <property type="evidence" value="ECO:0007669"/>
    <property type="project" value="InterPro"/>
</dbReference>
<evidence type="ECO:0000313" key="4">
    <source>
        <dbReference type="Proteomes" id="UP000192511"/>
    </source>
</evidence>
<dbReference type="GO" id="GO:0006351">
    <property type="term" value="P:DNA-templated transcription"/>
    <property type="evidence" value="ECO:0007669"/>
    <property type="project" value="TreeGrafter"/>
</dbReference>
<gene>
    <name evidence="3" type="ORF">A6J39_000255</name>
</gene>
<reference evidence="3" key="1">
    <citation type="submission" date="2017-12" db="EMBL/GenBank/DDBJ databases">
        <title>FDA dAtabase for Regulatory Grade micrObial Sequences (FDA-ARGOS): Supporting development and validation of Infectious Disease Dx tests.</title>
        <authorList>
            <person name="Kerrigan L."/>
            <person name="Tallon L.J."/>
            <person name="Sadzewicz L."/>
            <person name="Sengamalay N."/>
            <person name="Ott S."/>
            <person name="Godinez A."/>
            <person name="Nagaraj S."/>
            <person name="Vavikolanu K."/>
            <person name="Vyas G."/>
            <person name="Nadendla S."/>
            <person name="Aluvathingal J."/>
            <person name="Sichtig H."/>
        </authorList>
    </citation>
    <scope>NUCLEOTIDE SEQUENCE [LARGE SCALE GENOMIC DNA]</scope>
    <source>
        <strain evidence="3">FDAARGOS_200</strain>
    </source>
</reference>
<dbReference type="PANTHER" id="PTHR38781:SF1">
    <property type="entry name" value="ANTITOXIN DINJ-RELATED"/>
    <property type="match status" value="1"/>
</dbReference>
<evidence type="ECO:0000313" key="3">
    <source>
        <dbReference type="EMBL" id="PNL73935.1"/>
    </source>
</evidence>
<comment type="caution">
    <text evidence="3">The sequence shown here is derived from an EMBL/GenBank/DDBJ whole genome shotgun (WGS) entry which is preliminary data.</text>
</comment>
<evidence type="ECO:0000256" key="2">
    <source>
        <dbReference type="ARBA" id="ARBA00022649"/>
    </source>
</evidence>
<dbReference type="AlphaFoldDB" id="A0AAX0X0J2"/>
<dbReference type="EMBL" id="NBTX02000001">
    <property type="protein sequence ID" value="PNL73935.1"/>
    <property type="molecule type" value="Genomic_DNA"/>
</dbReference>
<dbReference type="InterPro" id="IPR013321">
    <property type="entry name" value="Arc_rbn_hlx_hlx"/>
</dbReference>